<dbReference type="Proteomes" id="UP000663075">
    <property type="component" value="Chromosome"/>
</dbReference>
<dbReference type="Pfam" id="PF00572">
    <property type="entry name" value="Ribosomal_L13"/>
    <property type="match status" value="1"/>
</dbReference>
<sequence>MNWYLINLKNKNIGELSKFILKIFKMDKNIKIIIINENLIKREFKNHKKKYYYIHTKYIGNYKKKFLKTCKNKEIIKNSILKMIKNNIFKKNIKKNIKFLKKANLLFNLKNKILYF</sequence>
<dbReference type="GO" id="GO:0003735">
    <property type="term" value="F:structural constituent of ribosome"/>
    <property type="evidence" value="ECO:0007669"/>
    <property type="project" value="InterPro"/>
</dbReference>
<dbReference type="GO" id="GO:1990904">
    <property type="term" value="C:ribonucleoprotein complex"/>
    <property type="evidence" value="ECO:0007669"/>
    <property type="project" value="UniProtKB-KW"/>
</dbReference>
<organism evidence="3 4">
    <name type="scientific">Candidatus Nasuia deltocephalincola</name>
    <dbReference type="NCBI Taxonomy" id="1160784"/>
    <lineage>
        <taxon>Bacteria</taxon>
        <taxon>Pseudomonadati</taxon>
        <taxon>Pseudomonadota</taxon>
        <taxon>Betaproteobacteria</taxon>
        <taxon>Candidatus Nasuia</taxon>
    </lineage>
</organism>
<keyword evidence="1" id="KW-0689">Ribosomal protein</keyword>
<protein>
    <recommendedName>
        <fullName evidence="5">50S ribosomal protein L13</fullName>
    </recommendedName>
</protein>
<dbReference type="Gene3D" id="3.90.1180.10">
    <property type="entry name" value="Ribosomal protein L13"/>
    <property type="match status" value="1"/>
</dbReference>
<accession>A0A974WN03</accession>
<evidence type="ECO:0000256" key="2">
    <source>
        <dbReference type="ARBA" id="ARBA00023274"/>
    </source>
</evidence>
<reference evidence="3" key="1">
    <citation type="submission" date="2017-11" db="EMBL/GenBank/DDBJ databases">
        <authorList>
            <person name="Jian Z."/>
        </authorList>
    </citation>
    <scope>NUCLEOTIDE SEQUENCE</scope>
    <source>
        <strain evidence="3">YC</strain>
    </source>
</reference>
<dbReference type="GO" id="GO:0005840">
    <property type="term" value="C:ribosome"/>
    <property type="evidence" value="ECO:0007669"/>
    <property type="project" value="UniProtKB-KW"/>
</dbReference>
<dbReference type="InterPro" id="IPR036899">
    <property type="entry name" value="Ribosomal_uL13_sf"/>
</dbReference>
<dbReference type="SUPFAM" id="SSF52161">
    <property type="entry name" value="Ribosomal protein L13"/>
    <property type="match status" value="1"/>
</dbReference>
<keyword evidence="2" id="KW-0687">Ribonucleoprotein</keyword>
<evidence type="ECO:0000256" key="1">
    <source>
        <dbReference type="ARBA" id="ARBA00022980"/>
    </source>
</evidence>
<dbReference type="AlphaFoldDB" id="A0A974WN03"/>
<gene>
    <name evidence="3" type="ORF">CU086_00495</name>
</gene>
<keyword evidence="4" id="KW-1185">Reference proteome</keyword>
<evidence type="ECO:0008006" key="5">
    <source>
        <dbReference type="Google" id="ProtNLM"/>
    </source>
</evidence>
<evidence type="ECO:0000313" key="3">
    <source>
        <dbReference type="EMBL" id="QSF25308.1"/>
    </source>
</evidence>
<dbReference type="EMBL" id="CP024850">
    <property type="protein sequence ID" value="QSF25308.1"/>
    <property type="molecule type" value="Genomic_DNA"/>
</dbReference>
<dbReference type="GO" id="GO:0006412">
    <property type="term" value="P:translation"/>
    <property type="evidence" value="ECO:0007669"/>
    <property type="project" value="InterPro"/>
</dbReference>
<name>A0A974WN03_9PROT</name>
<dbReference type="InterPro" id="IPR005822">
    <property type="entry name" value="Ribosomal_uL13"/>
</dbReference>
<evidence type="ECO:0000313" key="4">
    <source>
        <dbReference type="Proteomes" id="UP000663075"/>
    </source>
</evidence>
<proteinExistence type="predicted"/>